<organism evidence="1 2">
    <name type="scientific">Chaetomium tenue</name>
    <dbReference type="NCBI Taxonomy" id="1854479"/>
    <lineage>
        <taxon>Eukaryota</taxon>
        <taxon>Fungi</taxon>
        <taxon>Dikarya</taxon>
        <taxon>Ascomycota</taxon>
        <taxon>Pezizomycotina</taxon>
        <taxon>Sordariomycetes</taxon>
        <taxon>Sordariomycetidae</taxon>
        <taxon>Sordariales</taxon>
        <taxon>Chaetomiaceae</taxon>
        <taxon>Chaetomium</taxon>
    </lineage>
</organism>
<sequence length="357" mass="40275">MKWNWTRGYSAGVLVVILLALLGLMLGINFTNPPRGHIPRSPGGDVLKEVSDTCHGNDPAQFLYHQCSEFINCFLHNTSEVLKADMAVGTTLVSLLPTILLLIAKPPMDLVQQGLISPHRALAMACFSIGLPQQMFSKLRPVLPGFWKLEGKEANRTRVLEIPVPIPTKRPFLPFASRVFTDFVVLACAGVMLWRTWAVSSWVMVPWKCESSILQFAWPVGCLFWMALVLPLLHVMSDNIEFINCLYPQTKYTWPQVFLLPYTQRFRPRMEDEMGGLSAEEQDRMRCIRVVITMPYTSGFRSWLVYDLIIEILGSALYFYGTFVWLSCVFLTAVPAIGYVGATVACYVAMMAINSLF</sequence>
<dbReference type="EMBL" id="JAGIZQ010000003">
    <property type="protein sequence ID" value="KAH6637194.1"/>
    <property type="molecule type" value="Genomic_DNA"/>
</dbReference>
<evidence type="ECO:0000313" key="1">
    <source>
        <dbReference type="EMBL" id="KAH6637194.1"/>
    </source>
</evidence>
<dbReference type="Proteomes" id="UP000724584">
    <property type="component" value="Unassembled WGS sequence"/>
</dbReference>
<proteinExistence type="predicted"/>
<evidence type="ECO:0000313" key="2">
    <source>
        <dbReference type="Proteomes" id="UP000724584"/>
    </source>
</evidence>
<protein>
    <submittedName>
        <fullName evidence="1">Uncharacterized protein</fullName>
    </submittedName>
</protein>
<name>A0ACB7PEI8_9PEZI</name>
<keyword evidence="2" id="KW-1185">Reference proteome</keyword>
<gene>
    <name evidence="1" type="ORF">F5144DRAFT_569883</name>
</gene>
<comment type="caution">
    <text evidence="1">The sequence shown here is derived from an EMBL/GenBank/DDBJ whole genome shotgun (WGS) entry which is preliminary data.</text>
</comment>
<accession>A0ACB7PEI8</accession>
<reference evidence="1 2" key="1">
    <citation type="journal article" date="2021" name="Nat. Commun.">
        <title>Genetic determinants of endophytism in the Arabidopsis root mycobiome.</title>
        <authorList>
            <person name="Mesny F."/>
            <person name="Miyauchi S."/>
            <person name="Thiergart T."/>
            <person name="Pickel B."/>
            <person name="Atanasova L."/>
            <person name="Karlsson M."/>
            <person name="Huettel B."/>
            <person name="Barry K.W."/>
            <person name="Haridas S."/>
            <person name="Chen C."/>
            <person name="Bauer D."/>
            <person name="Andreopoulos W."/>
            <person name="Pangilinan J."/>
            <person name="LaButti K."/>
            <person name="Riley R."/>
            <person name="Lipzen A."/>
            <person name="Clum A."/>
            <person name="Drula E."/>
            <person name="Henrissat B."/>
            <person name="Kohler A."/>
            <person name="Grigoriev I.V."/>
            <person name="Martin F.M."/>
            <person name="Hacquard S."/>
        </authorList>
    </citation>
    <scope>NUCLEOTIDE SEQUENCE [LARGE SCALE GENOMIC DNA]</scope>
    <source>
        <strain evidence="1 2">MPI-SDFR-AT-0079</strain>
    </source>
</reference>